<reference evidence="2 3" key="1">
    <citation type="submission" date="2021-04" db="EMBL/GenBank/DDBJ databases">
        <title>Whole genome sequence analysis of a thiophenic sulfur metabolizing bacteria.</title>
        <authorList>
            <person name="Akhtar N."/>
            <person name="Akram J."/>
            <person name="Aslam A."/>
        </authorList>
    </citation>
    <scope>NUCLEOTIDE SEQUENCE [LARGE SCALE GENOMIC DNA]</scope>
    <source>
        <strain evidence="2 3">3OW</strain>
    </source>
</reference>
<keyword evidence="3" id="KW-1185">Reference proteome</keyword>
<dbReference type="RefSeq" id="WP_212555406.1">
    <property type="nucleotide sequence ID" value="NZ_JAGXOE010000156.1"/>
</dbReference>
<comment type="caution">
    <text evidence="2">The sequence shown here is derived from an EMBL/GenBank/DDBJ whole genome shotgun (WGS) entry which is preliminary data.</text>
</comment>
<accession>A0ABS5NLQ4</accession>
<name>A0ABS5NLQ4_TSUPA</name>
<evidence type="ECO:0000313" key="3">
    <source>
        <dbReference type="Proteomes" id="UP000676853"/>
    </source>
</evidence>
<keyword evidence="1" id="KW-1133">Transmembrane helix</keyword>
<gene>
    <name evidence="2" type="ORF">KFZ73_24435</name>
</gene>
<organism evidence="2 3">
    <name type="scientific">Tsukamurella paurometabola</name>
    <name type="common">Corynebacterium paurometabolum</name>
    <dbReference type="NCBI Taxonomy" id="2061"/>
    <lineage>
        <taxon>Bacteria</taxon>
        <taxon>Bacillati</taxon>
        <taxon>Actinomycetota</taxon>
        <taxon>Actinomycetes</taxon>
        <taxon>Mycobacteriales</taxon>
        <taxon>Tsukamurellaceae</taxon>
        <taxon>Tsukamurella</taxon>
    </lineage>
</organism>
<sequence length="384" mass="41867">MIDQILRELDSSPWKNYRNLRGETIVHRTDEVRILSAGAGLILLGAPGALFLAEFPKSIGYAFLCLLIGSIGLIFSWRMATFTTHVVVCGTLELDDLVCVNLDPSNQDAGQRSPKCARVTAIFDNGGESRSMRVALSNGGVIQTPRDTPVFVAQPHDIFWRWRSLSAQPKAPYAFDDDVVRILQVLYSVKPEHDSADIPFVLSRSGLSKEDAEAALVETVANQWAFQAKRRMGRERHEIAGISPAGEVALASIFPDRGIEMFPEMKEPNMHKIYNSGSMVVNSPGAVSAVNSEVSAGSFVNPTPEHFDELIAALQRSLELLQPMVRADLGEQAHLLEEILADPQPQVARIQKAVRNCLRTGGNILQGALGSGAWAAWAAWSGLG</sequence>
<evidence type="ECO:0000256" key="1">
    <source>
        <dbReference type="SAM" id="Phobius"/>
    </source>
</evidence>
<feature type="transmembrane region" description="Helical" evidence="1">
    <location>
        <begin position="59"/>
        <end position="77"/>
    </location>
</feature>
<keyword evidence="1" id="KW-0472">Membrane</keyword>
<feature type="transmembrane region" description="Helical" evidence="1">
    <location>
        <begin position="34"/>
        <end position="53"/>
    </location>
</feature>
<proteinExistence type="predicted"/>
<evidence type="ECO:0000313" key="2">
    <source>
        <dbReference type="EMBL" id="MBS4104363.1"/>
    </source>
</evidence>
<keyword evidence="1" id="KW-0812">Transmembrane</keyword>
<protein>
    <submittedName>
        <fullName evidence="2">Uncharacterized protein</fullName>
    </submittedName>
</protein>
<dbReference type="EMBL" id="JAGXOE010000156">
    <property type="protein sequence ID" value="MBS4104363.1"/>
    <property type="molecule type" value="Genomic_DNA"/>
</dbReference>
<dbReference type="Proteomes" id="UP000676853">
    <property type="component" value="Unassembled WGS sequence"/>
</dbReference>